<dbReference type="SMART" id="SM00473">
    <property type="entry name" value="PAN_AP"/>
    <property type="match status" value="5"/>
</dbReference>
<dbReference type="OrthoDB" id="329164at2759"/>
<dbReference type="PROSITE" id="PS50948">
    <property type="entry name" value="PAN"/>
    <property type="match status" value="3"/>
</dbReference>
<dbReference type="GO" id="GO:0006508">
    <property type="term" value="P:proteolysis"/>
    <property type="evidence" value="ECO:0007669"/>
    <property type="project" value="InterPro"/>
</dbReference>
<accession>F0V7W6</accession>
<reference evidence="6" key="3">
    <citation type="journal article" date="2012" name="PLoS Pathog.">
        <title>Comparative genomics of the apicomplexan parasites Toxoplasma gondii and Neospora caninum: Coccidia differing in host range and transmission strategy.</title>
        <authorList>
            <person name="Reid A.J."/>
            <person name="Vermont S.J."/>
            <person name="Cotton J.A."/>
            <person name="Harris D."/>
            <person name="Hill-Cawthorne G.A."/>
            <person name="Konen-Waisman S."/>
            <person name="Latham S.M."/>
            <person name="Mourier T."/>
            <person name="Norton R."/>
            <person name="Quail M.A."/>
            <person name="Sanders M."/>
            <person name="Shanmugam D."/>
            <person name="Sohal A."/>
            <person name="Wasmuth J.D."/>
            <person name="Brunk B."/>
            <person name="Grigg M.E."/>
            <person name="Howard J.C."/>
            <person name="Parkinson J."/>
            <person name="Roos D.S."/>
            <person name="Trees A.J."/>
            <person name="Berriman M."/>
            <person name="Pain A."/>
            <person name="Wastling J.M."/>
        </authorList>
    </citation>
    <scope>NUCLEOTIDE SEQUENCE [LARGE SCALE GENOMIC DNA]</scope>
    <source>
        <strain evidence="6">Liverpool</strain>
    </source>
</reference>
<feature type="domain" description="Apple" evidence="3">
    <location>
        <begin position="435"/>
        <end position="504"/>
    </location>
</feature>
<dbReference type="eggNOG" id="ENOG502QPVV">
    <property type="taxonomic scope" value="Eukaryota"/>
</dbReference>
<dbReference type="SMR" id="F0V7W6"/>
<dbReference type="RefSeq" id="XP_003879842.1">
    <property type="nucleotide sequence ID" value="XM_003879793.1"/>
</dbReference>
<dbReference type="InterPro" id="IPR003609">
    <property type="entry name" value="Pan_app"/>
</dbReference>
<reference evidence="4" key="1">
    <citation type="submission" date="2011-02" db="EMBL/GenBank/DDBJ databases">
        <authorList>
            <person name="Aslett M."/>
        </authorList>
    </citation>
    <scope>NUCLEOTIDE SEQUENCE</scope>
    <source>
        <strain evidence="4">Liverpool</strain>
    </source>
</reference>
<dbReference type="GO" id="GO:0005576">
    <property type="term" value="C:extracellular region"/>
    <property type="evidence" value="ECO:0007669"/>
    <property type="project" value="InterPro"/>
</dbReference>
<dbReference type="Gene3D" id="3.50.4.10">
    <property type="entry name" value="Hepatocyte Growth Factor"/>
    <property type="match status" value="6"/>
</dbReference>
<dbReference type="SMART" id="SM00223">
    <property type="entry name" value="APPLE"/>
    <property type="match status" value="5"/>
</dbReference>
<evidence type="ECO:0000256" key="1">
    <source>
        <dbReference type="ARBA" id="ARBA00022737"/>
    </source>
</evidence>
<dbReference type="Pfam" id="PF14295">
    <property type="entry name" value="PAN_4"/>
    <property type="match status" value="1"/>
</dbReference>
<evidence type="ECO:0000259" key="3">
    <source>
        <dbReference type="PROSITE" id="PS50948"/>
    </source>
</evidence>
<dbReference type="VEuPathDB" id="ToxoDB:NCLIV_002940"/>
<dbReference type="AlphaFoldDB" id="F0V7W6"/>
<feature type="domain" description="Apple" evidence="3">
    <location>
        <begin position="137"/>
        <end position="214"/>
    </location>
</feature>
<keyword evidence="2" id="KW-1015">Disulfide bond</keyword>
<dbReference type="OMA" id="PYTFCDD"/>
<dbReference type="GeneID" id="13445856"/>
<reference evidence="4" key="2">
    <citation type="submission" date="2011-03" db="EMBL/GenBank/DDBJ databases">
        <title>Comparative genomics and transcriptomics of Neospora caninum and Toxoplasma gondii.</title>
        <authorList>
            <person name="Reid A.J."/>
            <person name="Sohal A."/>
            <person name="Harris D."/>
            <person name="Quail M."/>
            <person name="Sanders M."/>
            <person name="Berriman M."/>
            <person name="Wastling J.M."/>
            <person name="Pain A."/>
        </authorList>
    </citation>
    <scope>NUCLEOTIDE SEQUENCE</scope>
    <source>
        <strain evidence="4">Liverpool</strain>
    </source>
</reference>
<dbReference type="SUPFAM" id="SSF57414">
    <property type="entry name" value="Hairpin loop containing domain-like"/>
    <property type="match status" value="2"/>
</dbReference>
<dbReference type="Proteomes" id="UP000007494">
    <property type="component" value="Chromosome Ib"/>
</dbReference>
<proteinExistence type="predicted"/>
<keyword evidence="6" id="KW-1185">Reference proteome</keyword>
<sequence>MRALLLVPVIACSQQSSIWFAVARRHGGQQLRLGVPEFRPLFAQMTIGGDEPSTTAAGSEDANYDLSCLHSSNVGSKAATIGDPLPTGSAKQCALVCREVTECNHFTYNTQAKMCYLKSGKPDLYSYPGDMTAPRSCDTTCFEKGVSYDKAPDVMNPISASQAVDCQAACAADPRCKTFTFSEPDKTCSFKGRGFSAHKQMKVAGVTSGPAQFCDSGGDLRRDSVGDLRRDSGGDLRLQEQADQLYGCVHTEDVGSEAPNLSDPKPATSMEACMKRCRSEGKCTHFTFNVTAGMCHLKAGKMQLYPYAGDRTGPKSCDTSCFWREVAYAKNQLSDLGSAYQILQPTDCQALCAANPLCKVFVWDYFEKTCAFRGKGFLKHKKPHAVGAISGPREFCDFGGNMHQREEADAANTDDPVDAARALPNAADHHQDLLCVHTGNIGSKAGDIESPQPANDLTECMARCKATKKCSHYTFNTNSKYCHMKSGKPKLYEYPGDLTGSKTCDTSCFRRGVDYSTAPGVGKPWFTTLATDCQVACGAEDGCVAFTWHAPTSRCYLLTAGFSKHRRDGVEGAISGPYTFCDDSENLQVLEEEDA</sequence>
<dbReference type="Pfam" id="PF00024">
    <property type="entry name" value="PAN_1"/>
    <property type="match status" value="5"/>
</dbReference>
<name>F0V7W6_NEOCL</name>
<dbReference type="CDD" id="cd01100">
    <property type="entry name" value="APPLE_Factor_XI_like"/>
    <property type="match status" value="5"/>
</dbReference>
<protein>
    <submittedName>
        <fullName evidence="5">Microneme protein MIC4, putative</fullName>
    </submittedName>
    <submittedName>
        <fullName evidence="4">Putative microneme protein MIC4</fullName>
    </submittedName>
</protein>
<keyword evidence="1" id="KW-0677">Repeat</keyword>
<evidence type="ECO:0000313" key="4">
    <source>
        <dbReference type="EMBL" id="CBZ49807.1"/>
    </source>
</evidence>
<gene>
    <name evidence="5" type="ORF">BN1204_002940</name>
    <name evidence="4" type="ORF">NCLIV_002940</name>
</gene>
<organism evidence="4 6">
    <name type="scientific">Neospora caninum (strain Liverpool)</name>
    <dbReference type="NCBI Taxonomy" id="572307"/>
    <lineage>
        <taxon>Eukaryota</taxon>
        <taxon>Sar</taxon>
        <taxon>Alveolata</taxon>
        <taxon>Apicomplexa</taxon>
        <taxon>Conoidasida</taxon>
        <taxon>Coccidia</taxon>
        <taxon>Eucoccidiorida</taxon>
        <taxon>Eimeriorina</taxon>
        <taxon>Sarcocystidae</taxon>
        <taxon>Neospora</taxon>
    </lineage>
</organism>
<feature type="domain" description="Apple" evidence="3">
    <location>
        <begin position="248"/>
        <end position="317"/>
    </location>
</feature>
<reference evidence="5" key="4">
    <citation type="journal article" date="2015" name="PLoS ONE">
        <title>Comprehensive Evaluation of Toxoplasma gondii VEG and Neospora caninum LIV Genomes with Tachyzoite Stage Transcriptome and Proteome Defines Novel Transcript Features.</title>
        <authorList>
            <person name="Ramaprasad A."/>
            <person name="Mourier T."/>
            <person name="Naeem R."/>
            <person name="Malas T.B."/>
            <person name="Moussa E."/>
            <person name="Panigrahi A."/>
            <person name="Vermont S.J."/>
            <person name="Otto T.D."/>
            <person name="Wastling J."/>
            <person name="Pain A."/>
        </authorList>
    </citation>
    <scope>NUCLEOTIDE SEQUENCE</scope>
    <source>
        <strain evidence="5">Liverpool</strain>
    </source>
</reference>
<evidence type="ECO:0000313" key="6">
    <source>
        <dbReference type="Proteomes" id="UP000007494"/>
    </source>
</evidence>
<dbReference type="EMBL" id="LN714475">
    <property type="protein sequence ID" value="CEL64395.1"/>
    <property type="molecule type" value="Genomic_DNA"/>
</dbReference>
<dbReference type="EMBL" id="FR823381">
    <property type="protein sequence ID" value="CBZ49807.1"/>
    <property type="molecule type" value="Genomic_DNA"/>
</dbReference>
<dbReference type="InParanoid" id="F0V7W6"/>
<dbReference type="InterPro" id="IPR000177">
    <property type="entry name" value="Apple"/>
</dbReference>
<evidence type="ECO:0000313" key="5">
    <source>
        <dbReference type="EMBL" id="CEL64395.1"/>
    </source>
</evidence>
<evidence type="ECO:0000256" key="2">
    <source>
        <dbReference type="ARBA" id="ARBA00023157"/>
    </source>
</evidence>